<dbReference type="Proteomes" id="UP000051015">
    <property type="component" value="Unassembled WGS sequence"/>
</dbReference>
<dbReference type="PATRIC" id="fig|1423725.3.peg.1251"/>
<feature type="chain" id="PRO_5039408970" description="WxL domain-containing protein" evidence="2">
    <location>
        <begin position="28"/>
        <end position="188"/>
    </location>
</feature>
<reference evidence="3 4" key="1">
    <citation type="journal article" date="2015" name="Genome Announc.">
        <title>Expanding the biotechnology potential of lactobacilli through comparative genomics of 213 strains and associated genera.</title>
        <authorList>
            <person name="Sun Z."/>
            <person name="Harris H.M."/>
            <person name="McCann A."/>
            <person name="Guo C."/>
            <person name="Argimon S."/>
            <person name="Zhang W."/>
            <person name="Yang X."/>
            <person name="Jeffery I.B."/>
            <person name="Cooney J.C."/>
            <person name="Kagawa T.F."/>
            <person name="Liu W."/>
            <person name="Song Y."/>
            <person name="Salvetti E."/>
            <person name="Wrobel A."/>
            <person name="Rasinkangas P."/>
            <person name="Parkhill J."/>
            <person name="Rea M.C."/>
            <person name="O'Sullivan O."/>
            <person name="Ritari J."/>
            <person name="Douillard F.P."/>
            <person name="Paul Ross R."/>
            <person name="Yang R."/>
            <person name="Briner A.E."/>
            <person name="Felis G.E."/>
            <person name="de Vos W.M."/>
            <person name="Barrangou R."/>
            <person name="Klaenhammer T.R."/>
            <person name="Caufield P.W."/>
            <person name="Cui Y."/>
            <person name="Zhang H."/>
            <person name="O'Toole P.W."/>
        </authorList>
    </citation>
    <scope>NUCLEOTIDE SEQUENCE [LARGE SCALE GENOMIC DNA]</scope>
    <source>
        <strain evidence="3 4">DSM 21051</strain>
    </source>
</reference>
<dbReference type="AlphaFoldDB" id="A0A0R2D789"/>
<evidence type="ECO:0000313" key="4">
    <source>
        <dbReference type="Proteomes" id="UP000051015"/>
    </source>
</evidence>
<dbReference type="EMBL" id="AYZD01000017">
    <property type="protein sequence ID" value="KRM96140.1"/>
    <property type="molecule type" value="Genomic_DNA"/>
</dbReference>
<feature type="compositionally biased region" description="Low complexity" evidence="1">
    <location>
        <begin position="150"/>
        <end position="160"/>
    </location>
</feature>
<comment type="caution">
    <text evidence="3">The sequence shown here is derived from an EMBL/GenBank/DDBJ whole genome shotgun (WGS) entry which is preliminary data.</text>
</comment>
<organism evidence="3 4">
    <name type="scientific">Liquorilactobacillus aquaticus DSM 21051</name>
    <dbReference type="NCBI Taxonomy" id="1423725"/>
    <lineage>
        <taxon>Bacteria</taxon>
        <taxon>Bacillati</taxon>
        <taxon>Bacillota</taxon>
        <taxon>Bacilli</taxon>
        <taxon>Lactobacillales</taxon>
        <taxon>Lactobacillaceae</taxon>
        <taxon>Liquorilactobacillus</taxon>
    </lineage>
</organism>
<evidence type="ECO:0000313" key="3">
    <source>
        <dbReference type="EMBL" id="KRM96140.1"/>
    </source>
</evidence>
<protein>
    <recommendedName>
        <fullName evidence="5">WxL domain-containing protein</fullName>
    </recommendedName>
</protein>
<proteinExistence type="predicted"/>
<feature type="region of interest" description="Disordered" evidence="1">
    <location>
        <begin position="144"/>
        <end position="165"/>
    </location>
</feature>
<gene>
    <name evidence="3" type="ORF">FC19_GL001213</name>
</gene>
<keyword evidence="4" id="KW-1185">Reference proteome</keyword>
<sequence length="188" mass="20141">MNGGSNMRKRYAVALMLALILRNIMFAETVKADTTSTISFTVTSGGLSLTSTPELNFVSTGEKGTGGVLSFGKRSSTFKTASSSDKKLVIEDYRGNEATPWTICAQLSSKNAGVIHSEVKFYTTSSGKDVKEKLTISNEPAEVMHESAKSGKTTTKLTSSRLDPGKKELSAKKQIGTVTWMLINTAAN</sequence>
<evidence type="ECO:0000256" key="1">
    <source>
        <dbReference type="SAM" id="MobiDB-lite"/>
    </source>
</evidence>
<name>A0A0R2D789_9LACO</name>
<evidence type="ECO:0008006" key="5">
    <source>
        <dbReference type="Google" id="ProtNLM"/>
    </source>
</evidence>
<keyword evidence="2" id="KW-0732">Signal</keyword>
<evidence type="ECO:0000256" key="2">
    <source>
        <dbReference type="SAM" id="SignalP"/>
    </source>
</evidence>
<accession>A0A0R2D789</accession>
<feature type="signal peptide" evidence="2">
    <location>
        <begin position="1"/>
        <end position="27"/>
    </location>
</feature>